<dbReference type="InterPro" id="IPR022998">
    <property type="entry name" value="ThiamineP_synth_TenI"/>
</dbReference>
<feature type="domain" description="Nudix hydrolase" evidence="17">
    <location>
        <begin position="4"/>
        <end position="132"/>
    </location>
</feature>
<evidence type="ECO:0000256" key="10">
    <source>
        <dbReference type="ARBA" id="ARBA00035861"/>
    </source>
</evidence>
<organism evidence="18 19">
    <name type="scientific">Chitinivorax tropicus</name>
    <dbReference type="NCBI Taxonomy" id="714531"/>
    <lineage>
        <taxon>Bacteria</taxon>
        <taxon>Pseudomonadati</taxon>
        <taxon>Pseudomonadota</taxon>
        <taxon>Betaproteobacteria</taxon>
        <taxon>Chitinivorax</taxon>
    </lineage>
</organism>
<dbReference type="PANTHER" id="PTHR47707">
    <property type="entry name" value="8-OXO-DGTP DIPHOSPHATASE"/>
    <property type="match status" value="1"/>
</dbReference>
<dbReference type="InterPro" id="IPR013785">
    <property type="entry name" value="Aldolase_TIM"/>
</dbReference>
<dbReference type="InterPro" id="IPR047127">
    <property type="entry name" value="MutT-like"/>
</dbReference>
<evidence type="ECO:0000256" key="8">
    <source>
        <dbReference type="ARBA" id="ARBA00022842"/>
    </source>
</evidence>
<dbReference type="PRINTS" id="PR00502">
    <property type="entry name" value="NUDIXFAMILY"/>
</dbReference>
<dbReference type="InterPro" id="IPR029119">
    <property type="entry name" value="MutY_C"/>
</dbReference>
<dbReference type="SUPFAM" id="SSF55811">
    <property type="entry name" value="Nudix"/>
    <property type="match status" value="1"/>
</dbReference>
<keyword evidence="19" id="KW-1185">Reference proteome</keyword>
<evidence type="ECO:0000256" key="14">
    <source>
        <dbReference type="ARBA" id="ARBA00041592"/>
    </source>
</evidence>
<dbReference type="PANTHER" id="PTHR47707:SF1">
    <property type="entry name" value="NUDIX HYDROLASE FAMILY PROTEIN"/>
    <property type="match status" value="1"/>
</dbReference>
<protein>
    <recommendedName>
        <fullName evidence="13">8-oxo-dGTP diphosphatase</fullName>
        <ecNumber evidence="12">3.6.1.55</ecNumber>
    </recommendedName>
    <alternativeName>
        <fullName evidence="16">7,8-dihydro-8-oxoguanine-triphosphatase</fullName>
    </alternativeName>
    <alternativeName>
        <fullName evidence="15">Mutator protein MutT</fullName>
    </alternativeName>
    <alternativeName>
        <fullName evidence="14">dGTP pyrophosphohydrolase</fullName>
    </alternativeName>
</protein>
<comment type="caution">
    <text evidence="18">The sequence shown here is derived from an EMBL/GenBank/DDBJ whole genome shotgun (WGS) entry which is preliminary data.</text>
</comment>
<dbReference type="Gene3D" id="3.20.20.70">
    <property type="entry name" value="Aldolase class I"/>
    <property type="match status" value="1"/>
</dbReference>
<evidence type="ECO:0000256" key="11">
    <source>
        <dbReference type="ARBA" id="ARBA00036904"/>
    </source>
</evidence>
<dbReference type="EC" id="3.6.1.55" evidence="12"/>
<evidence type="ECO:0000256" key="1">
    <source>
        <dbReference type="ARBA" id="ARBA00001946"/>
    </source>
</evidence>
<evidence type="ECO:0000313" key="19">
    <source>
        <dbReference type="Proteomes" id="UP000575898"/>
    </source>
</evidence>
<dbReference type="Pfam" id="PF02581">
    <property type="entry name" value="TMP-TENI"/>
    <property type="match status" value="1"/>
</dbReference>
<dbReference type="RefSeq" id="WP_184035056.1">
    <property type="nucleotide sequence ID" value="NZ_JACHHY010000003.1"/>
</dbReference>
<dbReference type="CDD" id="cd00564">
    <property type="entry name" value="TMP_TenI"/>
    <property type="match status" value="1"/>
</dbReference>
<keyword evidence="8" id="KW-0460">Magnesium</keyword>
<evidence type="ECO:0000313" key="18">
    <source>
        <dbReference type="EMBL" id="MBB5017372.1"/>
    </source>
</evidence>
<gene>
    <name evidence="18" type="ORF">HNQ59_000636</name>
</gene>
<evidence type="ECO:0000256" key="4">
    <source>
        <dbReference type="ARBA" id="ARBA00022705"/>
    </source>
</evidence>
<dbReference type="GO" id="GO:0044715">
    <property type="term" value="F:8-oxo-dGDP phosphatase activity"/>
    <property type="evidence" value="ECO:0007669"/>
    <property type="project" value="TreeGrafter"/>
</dbReference>
<reference evidence="18 19" key="1">
    <citation type="submission" date="2020-08" db="EMBL/GenBank/DDBJ databases">
        <title>Genomic Encyclopedia of Type Strains, Phase IV (KMG-IV): sequencing the most valuable type-strain genomes for metagenomic binning, comparative biology and taxonomic classification.</title>
        <authorList>
            <person name="Goeker M."/>
        </authorList>
    </citation>
    <scope>NUCLEOTIDE SEQUENCE [LARGE SCALE GENOMIC DNA]</scope>
    <source>
        <strain evidence="18 19">DSM 27165</strain>
    </source>
</reference>
<dbReference type="InterPro" id="IPR020476">
    <property type="entry name" value="Nudix_hydrolase"/>
</dbReference>
<dbReference type="Gene3D" id="3.90.79.10">
    <property type="entry name" value="Nucleoside Triphosphate Pyrophosphohydrolase"/>
    <property type="match status" value="1"/>
</dbReference>
<comment type="catalytic activity">
    <reaction evidence="11">
        <text>8-oxo-GTP + H2O = 8-oxo-GMP + diphosphate + H(+)</text>
        <dbReference type="Rhea" id="RHEA:67616"/>
        <dbReference type="ChEBI" id="CHEBI:15377"/>
        <dbReference type="ChEBI" id="CHEBI:15378"/>
        <dbReference type="ChEBI" id="CHEBI:33019"/>
        <dbReference type="ChEBI" id="CHEBI:143553"/>
        <dbReference type="ChEBI" id="CHEBI:145694"/>
    </reaction>
</comment>
<evidence type="ECO:0000256" key="12">
    <source>
        <dbReference type="ARBA" id="ARBA00038905"/>
    </source>
</evidence>
<dbReference type="EMBL" id="JACHHY010000003">
    <property type="protein sequence ID" value="MBB5017372.1"/>
    <property type="molecule type" value="Genomic_DNA"/>
</dbReference>
<keyword evidence="4" id="KW-0235">DNA replication</keyword>
<comment type="similarity">
    <text evidence="2">Belongs to the Nudix hydrolase family.</text>
</comment>
<comment type="cofactor">
    <cofactor evidence="1">
        <name>Mg(2+)</name>
        <dbReference type="ChEBI" id="CHEBI:18420"/>
    </cofactor>
</comment>
<evidence type="ECO:0000256" key="5">
    <source>
        <dbReference type="ARBA" id="ARBA00022723"/>
    </source>
</evidence>
<dbReference type="InterPro" id="IPR036206">
    <property type="entry name" value="ThiamineP_synth_sf"/>
</dbReference>
<dbReference type="GO" id="GO:0046872">
    <property type="term" value="F:metal ion binding"/>
    <property type="evidence" value="ECO:0007669"/>
    <property type="project" value="UniProtKB-KW"/>
</dbReference>
<dbReference type="CDD" id="cd03425">
    <property type="entry name" value="NUDIX_MutT_NudA_like"/>
    <property type="match status" value="1"/>
</dbReference>
<evidence type="ECO:0000256" key="9">
    <source>
        <dbReference type="ARBA" id="ARBA00023204"/>
    </source>
</evidence>
<dbReference type="InterPro" id="IPR020084">
    <property type="entry name" value="NUDIX_hydrolase_CS"/>
</dbReference>
<dbReference type="InterPro" id="IPR000086">
    <property type="entry name" value="NUDIX_hydrolase_dom"/>
</dbReference>
<dbReference type="Proteomes" id="UP000575898">
    <property type="component" value="Unassembled WGS sequence"/>
</dbReference>
<dbReference type="GO" id="GO:0008413">
    <property type="term" value="F:8-oxo-7,8-dihydroguanosine triphosphate pyrophosphatase activity"/>
    <property type="evidence" value="ECO:0007669"/>
    <property type="project" value="TreeGrafter"/>
</dbReference>
<comment type="catalytic activity">
    <reaction evidence="10">
        <text>8-oxo-dGTP + H2O = 8-oxo-dGMP + diphosphate + H(+)</text>
        <dbReference type="Rhea" id="RHEA:31575"/>
        <dbReference type="ChEBI" id="CHEBI:15377"/>
        <dbReference type="ChEBI" id="CHEBI:15378"/>
        <dbReference type="ChEBI" id="CHEBI:33019"/>
        <dbReference type="ChEBI" id="CHEBI:63224"/>
        <dbReference type="ChEBI" id="CHEBI:77896"/>
        <dbReference type="EC" id="3.6.1.55"/>
    </reaction>
</comment>
<dbReference type="GO" id="GO:0044716">
    <property type="term" value="F:8-oxo-GDP phosphatase activity"/>
    <property type="evidence" value="ECO:0007669"/>
    <property type="project" value="TreeGrafter"/>
</dbReference>
<dbReference type="PROSITE" id="PS00893">
    <property type="entry name" value="NUDIX_BOX"/>
    <property type="match status" value="1"/>
</dbReference>
<evidence type="ECO:0000256" key="6">
    <source>
        <dbReference type="ARBA" id="ARBA00022763"/>
    </source>
</evidence>
<evidence type="ECO:0000256" key="16">
    <source>
        <dbReference type="ARBA" id="ARBA00042798"/>
    </source>
</evidence>
<evidence type="ECO:0000256" key="2">
    <source>
        <dbReference type="ARBA" id="ARBA00005582"/>
    </source>
</evidence>
<dbReference type="SUPFAM" id="SSF51391">
    <property type="entry name" value="Thiamin phosphate synthase"/>
    <property type="match status" value="1"/>
</dbReference>
<evidence type="ECO:0000259" key="17">
    <source>
        <dbReference type="PROSITE" id="PS51462"/>
    </source>
</evidence>
<keyword evidence="6" id="KW-0227">DNA damage</keyword>
<evidence type="ECO:0000256" key="13">
    <source>
        <dbReference type="ARBA" id="ARBA00040794"/>
    </source>
</evidence>
<keyword evidence="3" id="KW-0515">Mutator protein</keyword>
<evidence type="ECO:0000256" key="3">
    <source>
        <dbReference type="ARBA" id="ARBA00022457"/>
    </source>
</evidence>
<keyword evidence="7 18" id="KW-0378">Hydrolase</keyword>
<dbReference type="AlphaFoldDB" id="A0A840MKY7"/>
<dbReference type="PROSITE" id="PS51462">
    <property type="entry name" value="NUDIX"/>
    <property type="match status" value="1"/>
</dbReference>
<name>A0A840MKY7_9PROT</name>
<accession>A0A840MKY7</accession>
<dbReference type="GO" id="GO:0035539">
    <property type="term" value="F:8-oxo-7,8-dihydrodeoxyguanosine triphosphate pyrophosphatase activity"/>
    <property type="evidence" value="ECO:0007669"/>
    <property type="project" value="UniProtKB-EC"/>
</dbReference>
<dbReference type="GO" id="GO:0009228">
    <property type="term" value="P:thiamine biosynthetic process"/>
    <property type="evidence" value="ECO:0007669"/>
    <property type="project" value="UniProtKB-KW"/>
</dbReference>
<keyword evidence="5" id="KW-0479">Metal-binding</keyword>
<keyword evidence="9" id="KW-0234">DNA repair</keyword>
<dbReference type="InterPro" id="IPR015797">
    <property type="entry name" value="NUDIX_hydrolase-like_dom_sf"/>
</dbReference>
<dbReference type="GO" id="GO:0006281">
    <property type="term" value="P:DNA repair"/>
    <property type="evidence" value="ECO:0007669"/>
    <property type="project" value="UniProtKB-KW"/>
</dbReference>
<dbReference type="NCBIfam" id="NF006530">
    <property type="entry name" value="PRK08999.1"/>
    <property type="match status" value="1"/>
</dbReference>
<proteinExistence type="inferred from homology"/>
<evidence type="ECO:0000256" key="15">
    <source>
        <dbReference type="ARBA" id="ARBA00041979"/>
    </source>
</evidence>
<sequence length="312" mass="34120">MADRIVDVVAGVLLRPDGAFFMASRPEGKVYAGYWEFPGGKVEPGEARYAALVRELHEELGIEVQRATPWLTQVFAYPHATVRLNFFLVHHWLGAPHPKEGQQFAWQTAGDLSVSPVLPANTPIFRALALPAYYAITNAGELGVDEQLRRLDSALSNGVRLIQVREKQLPMPERLTFAKAVVALARPHQAKVFFNGSLEEALEVGADGLHLTSTALHQYTTRPAIEWVGASCHHAADLLQAKQLGVDYALLGSVLPTLSHPDGQVLGWDAFRALHAEGWPLPIYALGGMTPTMLADAQGYGAHGVAMQRQIW</sequence>
<dbReference type="Pfam" id="PF14815">
    <property type="entry name" value="NUDIX_4"/>
    <property type="match status" value="1"/>
</dbReference>
<dbReference type="GO" id="GO:0006260">
    <property type="term" value="P:DNA replication"/>
    <property type="evidence" value="ECO:0007669"/>
    <property type="project" value="UniProtKB-KW"/>
</dbReference>
<evidence type="ECO:0000256" key="7">
    <source>
        <dbReference type="ARBA" id="ARBA00022801"/>
    </source>
</evidence>